<dbReference type="EMBL" id="JBJHZX010000055">
    <property type="protein sequence ID" value="MFL0198312.1"/>
    <property type="molecule type" value="Genomic_DNA"/>
</dbReference>
<dbReference type="Proteomes" id="UP001623660">
    <property type="component" value="Unassembled WGS sequence"/>
</dbReference>
<gene>
    <name evidence="1" type="ORF">ACJDU8_22510</name>
</gene>
<dbReference type="RefSeq" id="WP_406794423.1">
    <property type="nucleotide sequence ID" value="NZ_JBJHZX010000055.1"/>
</dbReference>
<proteinExistence type="predicted"/>
<name>A0ABW8SQK0_9CLOT</name>
<organism evidence="1 2">
    <name type="scientific">Candidatus Clostridium eludens</name>
    <dbReference type="NCBI Taxonomy" id="3381663"/>
    <lineage>
        <taxon>Bacteria</taxon>
        <taxon>Bacillati</taxon>
        <taxon>Bacillota</taxon>
        <taxon>Clostridia</taxon>
        <taxon>Eubacteriales</taxon>
        <taxon>Clostridiaceae</taxon>
        <taxon>Clostridium</taxon>
    </lineage>
</organism>
<sequence>MIYKSKYSTVFKCSYCGTENKMPCNFCAKCGKKLMEDRCLHCWRSSKKVVRSTAKSCDECNVDKFSPKGLYK</sequence>
<comment type="caution">
    <text evidence="1">The sequence shown here is derived from an EMBL/GenBank/DDBJ whole genome shotgun (WGS) entry which is preliminary data.</text>
</comment>
<keyword evidence="2" id="KW-1185">Reference proteome</keyword>
<evidence type="ECO:0000313" key="1">
    <source>
        <dbReference type="EMBL" id="MFL0198312.1"/>
    </source>
</evidence>
<evidence type="ECO:0000313" key="2">
    <source>
        <dbReference type="Proteomes" id="UP001623660"/>
    </source>
</evidence>
<evidence type="ECO:0008006" key="3">
    <source>
        <dbReference type="Google" id="ProtNLM"/>
    </source>
</evidence>
<protein>
    <recommendedName>
        <fullName evidence="3">DZANK-type domain-containing protein</fullName>
    </recommendedName>
</protein>
<reference evidence="1 2" key="1">
    <citation type="submission" date="2024-11" db="EMBL/GenBank/DDBJ databases">
        <authorList>
            <person name="Heng Y.C."/>
            <person name="Lim A.C.H."/>
            <person name="Lee J.K.Y."/>
            <person name="Kittelmann S."/>
        </authorList>
    </citation>
    <scope>NUCLEOTIDE SEQUENCE [LARGE SCALE GENOMIC DNA]</scope>
    <source>
        <strain evidence="1 2">WILCCON 0269</strain>
    </source>
</reference>
<accession>A0ABW8SQK0</accession>